<dbReference type="OrthoDB" id="7737765at2"/>
<dbReference type="EMBL" id="QZCG01000007">
    <property type="protein sequence ID" value="RJE85039.1"/>
    <property type="molecule type" value="Genomic_DNA"/>
</dbReference>
<dbReference type="AlphaFoldDB" id="A0A418SVR1"/>
<reference evidence="2" key="1">
    <citation type="submission" date="2018-09" db="EMBL/GenBank/DDBJ databases">
        <title>Acidovorax cavernicola nov. sp. isolated from Gruta de las Maravillas (Aracena, Spain).</title>
        <authorList>
            <person name="Jurado V."/>
            <person name="Gutierrez-Patricio S."/>
            <person name="Gonzalez-Pimentel J.L."/>
            <person name="Miller A.Z."/>
            <person name="Laiz L."/>
            <person name="Saiz-Jimenez C."/>
        </authorList>
    </citation>
    <scope>NUCLEOTIDE SEQUENCE [LARGE SCALE GENOMIC DNA]</scope>
    <source>
        <strain evidence="2">1011MAR3C25</strain>
    </source>
</reference>
<organism evidence="1 2">
    <name type="scientific">Paracoccus onubensis</name>
    <dbReference type="NCBI Taxonomy" id="1675788"/>
    <lineage>
        <taxon>Bacteria</taxon>
        <taxon>Pseudomonadati</taxon>
        <taxon>Pseudomonadota</taxon>
        <taxon>Alphaproteobacteria</taxon>
        <taxon>Rhodobacterales</taxon>
        <taxon>Paracoccaceae</taxon>
        <taxon>Paracoccus</taxon>
    </lineage>
</organism>
<dbReference type="RefSeq" id="WP_119749195.1">
    <property type="nucleotide sequence ID" value="NZ_QZCG01000007.1"/>
</dbReference>
<dbReference type="Proteomes" id="UP000284202">
    <property type="component" value="Unassembled WGS sequence"/>
</dbReference>
<keyword evidence="2" id="KW-1185">Reference proteome</keyword>
<accession>A0A418SVR1</accession>
<evidence type="ECO:0000313" key="1">
    <source>
        <dbReference type="EMBL" id="RJE85039.1"/>
    </source>
</evidence>
<name>A0A418SVR1_9RHOB</name>
<evidence type="ECO:0000313" key="2">
    <source>
        <dbReference type="Proteomes" id="UP000284202"/>
    </source>
</evidence>
<sequence>MRNLFVHALIFSQLVTTAFADELTPLSAPEPRPYPYKILDLQPGQIATEIVPELEEHLGGSLNPKIIQQVVTSPEGLRFEADITIGYNTAGIGLRTRMGNEPYEQMTLRNATPVLEGRIVGIWRTMRKPNAELPDPAALAAQLEELYGPPSWSGTDALGGRMVKYVWTPSGQLGLQEEEPCARLSYQGYAFDSERRRVAPPECSAVFTASYETEAGQSTIRFSLVDFELARQDLEETDRQILEQISGENVEPSDMNL</sequence>
<gene>
    <name evidence="1" type="ORF">D3P04_12180</name>
</gene>
<proteinExistence type="predicted"/>
<comment type="caution">
    <text evidence="1">The sequence shown here is derived from an EMBL/GenBank/DDBJ whole genome shotgun (WGS) entry which is preliminary data.</text>
</comment>
<protein>
    <submittedName>
        <fullName evidence="1">Uncharacterized protein</fullName>
    </submittedName>
</protein>